<dbReference type="PROSITE" id="PS50995">
    <property type="entry name" value="HTH_MARR_2"/>
    <property type="match status" value="1"/>
</dbReference>
<keyword evidence="2" id="KW-0238">DNA-binding</keyword>
<dbReference type="GO" id="GO:0003677">
    <property type="term" value="F:DNA binding"/>
    <property type="evidence" value="ECO:0007669"/>
    <property type="project" value="UniProtKB-KW"/>
</dbReference>
<dbReference type="AlphaFoldDB" id="A0A9D1JA37"/>
<reference evidence="5" key="1">
    <citation type="submission" date="2020-10" db="EMBL/GenBank/DDBJ databases">
        <authorList>
            <person name="Gilroy R."/>
        </authorList>
    </citation>
    <scope>NUCLEOTIDE SEQUENCE</scope>
    <source>
        <strain evidence="5">ChiSjej5B23-6657</strain>
    </source>
</reference>
<gene>
    <name evidence="5" type="ORF">IAA55_02175</name>
</gene>
<dbReference type="InterPro" id="IPR036390">
    <property type="entry name" value="WH_DNA-bd_sf"/>
</dbReference>
<dbReference type="InterPro" id="IPR000835">
    <property type="entry name" value="HTH_MarR-typ"/>
</dbReference>
<name>A0A9D1JA37_9FIRM</name>
<dbReference type="EMBL" id="DVHM01000036">
    <property type="protein sequence ID" value="HIR70070.1"/>
    <property type="molecule type" value="Genomic_DNA"/>
</dbReference>
<keyword evidence="3" id="KW-0804">Transcription</keyword>
<dbReference type="PRINTS" id="PR00598">
    <property type="entry name" value="HTHMARR"/>
</dbReference>
<accession>A0A9D1JA37</accession>
<evidence type="ECO:0000256" key="2">
    <source>
        <dbReference type="ARBA" id="ARBA00023125"/>
    </source>
</evidence>
<proteinExistence type="predicted"/>
<dbReference type="Proteomes" id="UP000823912">
    <property type="component" value="Unassembled WGS sequence"/>
</dbReference>
<evidence type="ECO:0000256" key="3">
    <source>
        <dbReference type="ARBA" id="ARBA00023163"/>
    </source>
</evidence>
<keyword evidence="1" id="KW-0805">Transcription regulation</keyword>
<dbReference type="Pfam" id="PF12802">
    <property type="entry name" value="MarR_2"/>
    <property type="match status" value="1"/>
</dbReference>
<feature type="domain" description="HTH marR-type" evidence="4">
    <location>
        <begin position="1"/>
        <end position="136"/>
    </location>
</feature>
<evidence type="ECO:0000313" key="6">
    <source>
        <dbReference type="Proteomes" id="UP000823912"/>
    </source>
</evidence>
<dbReference type="SMART" id="SM00347">
    <property type="entry name" value="HTH_MARR"/>
    <property type="match status" value="1"/>
</dbReference>
<dbReference type="Gene3D" id="1.10.10.10">
    <property type="entry name" value="Winged helix-like DNA-binding domain superfamily/Winged helix DNA-binding domain"/>
    <property type="match status" value="1"/>
</dbReference>
<protein>
    <submittedName>
        <fullName evidence="5">Winged helix-turn-helix transcriptional regulator</fullName>
    </submittedName>
</protein>
<dbReference type="PANTHER" id="PTHR42756:SF1">
    <property type="entry name" value="TRANSCRIPTIONAL REPRESSOR OF EMRAB OPERON"/>
    <property type="match status" value="1"/>
</dbReference>
<dbReference type="SUPFAM" id="SSF46785">
    <property type="entry name" value="Winged helix' DNA-binding domain"/>
    <property type="match status" value="1"/>
</dbReference>
<evidence type="ECO:0000256" key="1">
    <source>
        <dbReference type="ARBA" id="ARBA00023015"/>
    </source>
</evidence>
<dbReference type="PANTHER" id="PTHR42756">
    <property type="entry name" value="TRANSCRIPTIONAL REGULATOR, MARR"/>
    <property type="match status" value="1"/>
</dbReference>
<organism evidence="5 6">
    <name type="scientific">Candidatus Pullilachnospira gallistercoris</name>
    <dbReference type="NCBI Taxonomy" id="2840911"/>
    <lineage>
        <taxon>Bacteria</taxon>
        <taxon>Bacillati</taxon>
        <taxon>Bacillota</taxon>
        <taxon>Clostridia</taxon>
        <taxon>Lachnospirales</taxon>
        <taxon>Lachnospiraceae</taxon>
        <taxon>Lachnospiraceae incertae sedis</taxon>
        <taxon>Candidatus Pullilachnospira</taxon>
    </lineage>
</organism>
<sequence>MEIDEMMLQGICLRKLLEKKMTPLMQEYGLRPVELDILFFLDMQKDVDTARELIRIRHLSKAHISKSVDNLRKSGFITLTEDGEDHRLMHIRCTDRAKEAAARVRSVYQQCQEIVMRGITEEEHSRLEAVLHKISRNVERELG</sequence>
<evidence type="ECO:0000259" key="4">
    <source>
        <dbReference type="PROSITE" id="PS50995"/>
    </source>
</evidence>
<comment type="caution">
    <text evidence="5">The sequence shown here is derived from an EMBL/GenBank/DDBJ whole genome shotgun (WGS) entry which is preliminary data.</text>
</comment>
<reference evidence="5" key="2">
    <citation type="journal article" date="2021" name="PeerJ">
        <title>Extensive microbial diversity within the chicken gut microbiome revealed by metagenomics and culture.</title>
        <authorList>
            <person name="Gilroy R."/>
            <person name="Ravi A."/>
            <person name="Getino M."/>
            <person name="Pursley I."/>
            <person name="Horton D.L."/>
            <person name="Alikhan N.F."/>
            <person name="Baker D."/>
            <person name="Gharbi K."/>
            <person name="Hall N."/>
            <person name="Watson M."/>
            <person name="Adriaenssens E.M."/>
            <person name="Foster-Nyarko E."/>
            <person name="Jarju S."/>
            <person name="Secka A."/>
            <person name="Antonio M."/>
            <person name="Oren A."/>
            <person name="Chaudhuri R.R."/>
            <person name="La Ragione R."/>
            <person name="Hildebrand F."/>
            <person name="Pallen M.J."/>
        </authorList>
    </citation>
    <scope>NUCLEOTIDE SEQUENCE</scope>
    <source>
        <strain evidence="5">ChiSjej5B23-6657</strain>
    </source>
</reference>
<evidence type="ECO:0000313" key="5">
    <source>
        <dbReference type="EMBL" id="HIR70070.1"/>
    </source>
</evidence>
<dbReference type="InterPro" id="IPR036388">
    <property type="entry name" value="WH-like_DNA-bd_sf"/>
</dbReference>
<dbReference type="GO" id="GO:0003700">
    <property type="term" value="F:DNA-binding transcription factor activity"/>
    <property type="evidence" value="ECO:0007669"/>
    <property type="project" value="InterPro"/>
</dbReference>